<evidence type="ECO:0000313" key="2">
    <source>
        <dbReference type="EMBL" id="KAK9868241.1"/>
    </source>
</evidence>
<dbReference type="Pfam" id="PF12680">
    <property type="entry name" value="SnoaL_2"/>
    <property type="match status" value="1"/>
</dbReference>
<protein>
    <recommendedName>
        <fullName evidence="1">SnoaL-like domain-containing protein</fullName>
    </recommendedName>
</protein>
<name>A0AAW1TEI2_9CHLO</name>
<evidence type="ECO:0000259" key="1">
    <source>
        <dbReference type="Pfam" id="PF12680"/>
    </source>
</evidence>
<proteinExistence type="predicted"/>
<organism evidence="2 3">
    <name type="scientific">Apatococcus fuscideae</name>
    <dbReference type="NCBI Taxonomy" id="2026836"/>
    <lineage>
        <taxon>Eukaryota</taxon>
        <taxon>Viridiplantae</taxon>
        <taxon>Chlorophyta</taxon>
        <taxon>core chlorophytes</taxon>
        <taxon>Trebouxiophyceae</taxon>
        <taxon>Chlorellales</taxon>
        <taxon>Chlorellaceae</taxon>
        <taxon>Apatococcus</taxon>
    </lineage>
</organism>
<reference evidence="2 3" key="1">
    <citation type="journal article" date="2024" name="Nat. Commun.">
        <title>Phylogenomics reveals the evolutionary origins of lichenization in chlorophyte algae.</title>
        <authorList>
            <person name="Puginier C."/>
            <person name="Libourel C."/>
            <person name="Otte J."/>
            <person name="Skaloud P."/>
            <person name="Haon M."/>
            <person name="Grisel S."/>
            <person name="Petersen M."/>
            <person name="Berrin J.G."/>
            <person name="Delaux P.M."/>
            <person name="Dal Grande F."/>
            <person name="Keller J."/>
        </authorList>
    </citation>
    <scope>NUCLEOTIDE SEQUENCE [LARGE SCALE GENOMIC DNA]</scope>
    <source>
        <strain evidence="2 3">SAG 2523</strain>
    </source>
</reference>
<accession>A0AAW1TEI2</accession>
<keyword evidence="3" id="KW-1185">Reference proteome</keyword>
<dbReference type="Gene3D" id="3.10.450.50">
    <property type="match status" value="1"/>
</dbReference>
<dbReference type="AlphaFoldDB" id="A0AAW1TEI2"/>
<evidence type="ECO:0000313" key="3">
    <source>
        <dbReference type="Proteomes" id="UP001485043"/>
    </source>
</evidence>
<comment type="caution">
    <text evidence="2">The sequence shown here is derived from an EMBL/GenBank/DDBJ whole genome shotgun (WGS) entry which is preliminary data.</text>
</comment>
<sequence>MAENFYSPTEESWLKKAKALDEILVRQQDLSVIDTCTASSVVLHADQITLDSDIQGQENLKGYYKAYFDRYDYKHRFLTSALCAQSRSVFLLSVDENIVPKANAFPQLDHKQSAPSTAYGVWKYDFGENNLVEGIWFLRQLSRDEISRKLVADSLDYDSYKITPWDMRARGPTANVPLVKKVMDSASTYSKIWETGNIESTDDIMVEDVTEVNMLFGGKFEGRDKFKAMIKGVYESWKPTKSHHVMGITGDGDKCFLFWSQEGEQTDKGLNSCIFGLNLFICNEEGKITEILGFRQPLTSERSKILKNP</sequence>
<gene>
    <name evidence="2" type="ORF">WJX84_003687</name>
</gene>
<feature type="domain" description="SnoaL-like" evidence="1">
    <location>
        <begin position="189"/>
        <end position="290"/>
    </location>
</feature>
<dbReference type="InterPro" id="IPR037401">
    <property type="entry name" value="SnoaL-like"/>
</dbReference>
<dbReference type="InterPro" id="IPR032710">
    <property type="entry name" value="NTF2-like_dom_sf"/>
</dbReference>
<dbReference type="SUPFAM" id="SSF54427">
    <property type="entry name" value="NTF2-like"/>
    <property type="match status" value="1"/>
</dbReference>
<dbReference type="Proteomes" id="UP001485043">
    <property type="component" value="Unassembled WGS sequence"/>
</dbReference>
<dbReference type="EMBL" id="JALJOV010000038">
    <property type="protein sequence ID" value="KAK9868241.1"/>
    <property type="molecule type" value="Genomic_DNA"/>
</dbReference>